<evidence type="ECO:0000313" key="1">
    <source>
        <dbReference type="EMBL" id="OIJ08858.1"/>
    </source>
</evidence>
<dbReference type="Proteomes" id="UP000180098">
    <property type="component" value="Unassembled WGS sequence"/>
</dbReference>
<accession>A0A1S2L8N8</accession>
<gene>
    <name evidence="1" type="ORF">BKP35_17390</name>
</gene>
<organism evidence="1 2">
    <name type="scientific">Anaerobacillus arseniciselenatis</name>
    <dbReference type="NCBI Taxonomy" id="85682"/>
    <lineage>
        <taxon>Bacteria</taxon>
        <taxon>Bacillati</taxon>
        <taxon>Bacillota</taxon>
        <taxon>Bacilli</taxon>
        <taxon>Bacillales</taxon>
        <taxon>Bacillaceae</taxon>
        <taxon>Anaerobacillus</taxon>
    </lineage>
</organism>
<sequence>MRVTIENSAKKLLNENEYNELLEISESGNIFEGVYNFDIKLGGVGIHNINDFKKRGRYHIRDRDIFRPFQYIEAYLDFDQPHIEWVTREIVHMCGLHLECLVKRLTGQDKLPLGQGLMYAIAEYKLDKQTVSYIRVILQPYNDAKHRLSQEMDTHLFNMKQMLICYGATRKLSLKVMPMVKLYTDPSVWNGNINLIGDGL</sequence>
<dbReference type="OrthoDB" id="2989965at2"/>
<comment type="caution">
    <text evidence="1">The sequence shown here is derived from an EMBL/GenBank/DDBJ whole genome shotgun (WGS) entry which is preliminary data.</text>
</comment>
<dbReference type="EMBL" id="MLQQ01000049">
    <property type="protein sequence ID" value="OIJ08858.1"/>
    <property type="molecule type" value="Genomic_DNA"/>
</dbReference>
<dbReference type="RefSeq" id="WP_071314652.1">
    <property type="nucleotide sequence ID" value="NZ_MLQQ01000049.1"/>
</dbReference>
<proteinExistence type="predicted"/>
<protein>
    <submittedName>
        <fullName evidence="1">Uncharacterized protein</fullName>
    </submittedName>
</protein>
<evidence type="ECO:0000313" key="2">
    <source>
        <dbReference type="Proteomes" id="UP000180098"/>
    </source>
</evidence>
<dbReference type="AlphaFoldDB" id="A0A1S2L8N8"/>
<keyword evidence="2" id="KW-1185">Reference proteome</keyword>
<reference evidence="1 2" key="1">
    <citation type="submission" date="2016-10" db="EMBL/GenBank/DDBJ databases">
        <title>Draft genome sequences of four alkaliphilic bacteria belonging to the Anaerobacillus genus.</title>
        <authorList>
            <person name="Bassil N.M."/>
            <person name="Lloyd J.R."/>
        </authorList>
    </citation>
    <scope>NUCLEOTIDE SEQUENCE [LARGE SCALE GENOMIC DNA]</scope>
    <source>
        <strain evidence="1 2">DSM 15340</strain>
    </source>
</reference>
<name>A0A1S2L8N8_9BACI</name>